<keyword evidence="7 14" id="KW-0812">Transmembrane</keyword>
<organism evidence="17 18">
    <name type="scientific">Paenibacillus dokdonensis</name>
    <dbReference type="NCBI Taxonomy" id="2567944"/>
    <lineage>
        <taxon>Bacteria</taxon>
        <taxon>Bacillati</taxon>
        <taxon>Bacillota</taxon>
        <taxon>Bacilli</taxon>
        <taxon>Bacillales</taxon>
        <taxon>Paenibacillaceae</taxon>
        <taxon>Paenibacillus</taxon>
    </lineage>
</organism>
<dbReference type="InterPro" id="IPR036097">
    <property type="entry name" value="HisK_dim/P_sf"/>
</dbReference>
<keyword evidence="9 17" id="KW-0418">Kinase</keyword>
<feature type="domain" description="HAMP" evidence="16">
    <location>
        <begin position="157"/>
        <end position="209"/>
    </location>
</feature>
<comment type="catalytic activity">
    <reaction evidence="1">
        <text>ATP + protein L-histidine = ADP + protein N-phospho-L-histidine.</text>
        <dbReference type="EC" id="2.7.13.3"/>
    </reaction>
</comment>
<evidence type="ECO:0000256" key="10">
    <source>
        <dbReference type="ARBA" id="ARBA00022840"/>
    </source>
</evidence>
<dbReference type="PROSITE" id="PS50885">
    <property type="entry name" value="HAMP"/>
    <property type="match status" value="1"/>
</dbReference>
<feature type="transmembrane region" description="Helical" evidence="14">
    <location>
        <begin position="134"/>
        <end position="153"/>
    </location>
</feature>
<keyword evidence="12" id="KW-0902">Two-component regulatory system</keyword>
<keyword evidence="10" id="KW-0067">ATP-binding</keyword>
<gene>
    <name evidence="17" type="ORF">P4H66_09705</name>
</gene>
<accession>A0ABU6GK78</accession>
<sequence>MRKLRIRTFTMICLFFVPTLPWIFFVIAHFMDTQTLSIANNHQQNETLQRHLTETIHMIETGTNKWEDPSWQNQLATLLQKTKMDVVIQSPTNSEIFRSNPERRSAFSSTEQFSVIEDGHLIGRVSVYLPKSNSVQMISALIGLLLAFFIVGVEMRRFLLKPLEKMSLAARQIAGGDWDVQLPSSRITEIAEVRDGFEVMVKGLEQSYRKQVELEEERRFVIAAVAHDLRTPLFALRGYLDGLEQGIAQSPEKVTKYVAVCKEKSVQLDRLVEDLFTFTKMEYLGMESNNKTLNFTYILRKSIDSLSPQAQQKHISISNHAVDDCFINGDSHLLERALDNVMDNAVRHTPSGGEVTVQCYKDSRKVIFTIRDTGPGFYSEELERVFEPLYRGESSRSRSTGGSGLGLTISQRIMRQHGGDLVASNHPEGGAVLTGWIPLPDPD</sequence>
<dbReference type="Proteomes" id="UP001344632">
    <property type="component" value="Unassembled WGS sequence"/>
</dbReference>
<evidence type="ECO:0000256" key="5">
    <source>
        <dbReference type="ARBA" id="ARBA00022553"/>
    </source>
</evidence>
<dbReference type="PANTHER" id="PTHR45528">
    <property type="entry name" value="SENSOR HISTIDINE KINASE CPXA"/>
    <property type="match status" value="1"/>
</dbReference>
<reference evidence="17 18" key="1">
    <citation type="submission" date="2023-03" db="EMBL/GenBank/DDBJ databases">
        <title>Bacillus Genome Sequencing.</title>
        <authorList>
            <person name="Dunlap C."/>
        </authorList>
    </citation>
    <scope>NUCLEOTIDE SEQUENCE [LARGE SCALE GENOMIC DNA]</scope>
    <source>
        <strain evidence="17 18">BD-525</strain>
    </source>
</reference>
<evidence type="ECO:0000256" key="7">
    <source>
        <dbReference type="ARBA" id="ARBA00022692"/>
    </source>
</evidence>
<dbReference type="InterPro" id="IPR004358">
    <property type="entry name" value="Sig_transdc_His_kin-like_C"/>
</dbReference>
<name>A0ABU6GK78_9BACL</name>
<feature type="transmembrane region" description="Helical" evidence="14">
    <location>
        <begin position="12"/>
        <end position="31"/>
    </location>
</feature>
<evidence type="ECO:0000256" key="9">
    <source>
        <dbReference type="ARBA" id="ARBA00022777"/>
    </source>
</evidence>
<dbReference type="Gene3D" id="3.30.565.10">
    <property type="entry name" value="Histidine kinase-like ATPase, C-terminal domain"/>
    <property type="match status" value="1"/>
</dbReference>
<dbReference type="SUPFAM" id="SSF47384">
    <property type="entry name" value="Homodimeric domain of signal transducing histidine kinase"/>
    <property type="match status" value="1"/>
</dbReference>
<dbReference type="InterPro" id="IPR036890">
    <property type="entry name" value="HATPase_C_sf"/>
</dbReference>
<dbReference type="RefSeq" id="WP_326087521.1">
    <property type="nucleotide sequence ID" value="NZ_JARLKZ010000005.1"/>
</dbReference>
<dbReference type="CDD" id="cd06225">
    <property type="entry name" value="HAMP"/>
    <property type="match status" value="1"/>
</dbReference>
<dbReference type="SUPFAM" id="SSF55874">
    <property type="entry name" value="ATPase domain of HSP90 chaperone/DNA topoisomerase II/histidine kinase"/>
    <property type="match status" value="1"/>
</dbReference>
<evidence type="ECO:0000259" key="15">
    <source>
        <dbReference type="PROSITE" id="PS50109"/>
    </source>
</evidence>
<evidence type="ECO:0000256" key="13">
    <source>
        <dbReference type="ARBA" id="ARBA00023136"/>
    </source>
</evidence>
<dbReference type="SMART" id="SM00387">
    <property type="entry name" value="HATPase_c"/>
    <property type="match status" value="1"/>
</dbReference>
<dbReference type="CDD" id="cd00082">
    <property type="entry name" value="HisKA"/>
    <property type="match status" value="1"/>
</dbReference>
<evidence type="ECO:0000313" key="17">
    <source>
        <dbReference type="EMBL" id="MEC0240123.1"/>
    </source>
</evidence>
<evidence type="ECO:0000259" key="16">
    <source>
        <dbReference type="PROSITE" id="PS50885"/>
    </source>
</evidence>
<dbReference type="InterPro" id="IPR005467">
    <property type="entry name" value="His_kinase_dom"/>
</dbReference>
<evidence type="ECO:0000256" key="8">
    <source>
        <dbReference type="ARBA" id="ARBA00022741"/>
    </source>
</evidence>
<dbReference type="Gene3D" id="6.10.340.10">
    <property type="match status" value="1"/>
</dbReference>
<comment type="caution">
    <text evidence="17">The sequence shown here is derived from an EMBL/GenBank/DDBJ whole genome shotgun (WGS) entry which is preliminary data.</text>
</comment>
<dbReference type="SMART" id="SM00388">
    <property type="entry name" value="HisKA"/>
    <property type="match status" value="1"/>
</dbReference>
<proteinExistence type="predicted"/>
<evidence type="ECO:0000256" key="11">
    <source>
        <dbReference type="ARBA" id="ARBA00022989"/>
    </source>
</evidence>
<dbReference type="CDD" id="cd00075">
    <property type="entry name" value="HATPase"/>
    <property type="match status" value="1"/>
</dbReference>
<dbReference type="EC" id="2.7.13.3" evidence="3"/>
<keyword evidence="4" id="KW-1003">Cell membrane</keyword>
<evidence type="ECO:0000313" key="18">
    <source>
        <dbReference type="Proteomes" id="UP001344632"/>
    </source>
</evidence>
<keyword evidence="11 14" id="KW-1133">Transmembrane helix</keyword>
<dbReference type="SUPFAM" id="SSF158472">
    <property type="entry name" value="HAMP domain-like"/>
    <property type="match status" value="1"/>
</dbReference>
<dbReference type="PANTHER" id="PTHR45528:SF1">
    <property type="entry name" value="SENSOR HISTIDINE KINASE CPXA"/>
    <property type="match status" value="1"/>
</dbReference>
<evidence type="ECO:0000256" key="2">
    <source>
        <dbReference type="ARBA" id="ARBA00004651"/>
    </source>
</evidence>
<keyword evidence="5" id="KW-0597">Phosphoprotein</keyword>
<evidence type="ECO:0000256" key="6">
    <source>
        <dbReference type="ARBA" id="ARBA00022679"/>
    </source>
</evidence>
<dbReference type="Pfam" id="PF02518">
    <property type="entry name" value="HATPase_c"/>
    <property type="match status" value="1"/>
</dbReference>
<dbReference type="PROSITE" id="PS50109">
    <property type="entry name" value="HIS_KIN"/>
    <property type="match status" value="1"/>
</dbReference>
<evidence type="ECO:0000256" key="4">
    <source>
        <dbReference type="ARBA" id="ARBA00022475"/>
    </source>
</evidence>
<feature type="domain" description="Histidine kinase" evidence="15">
    <location>
        <begin position="224"/>
        <end position="441"/>
    </location>
</feature>
<dbReference type="SMART" id="SM00304">
    <property type="entry name" value="HAMP"/>
    <property type="match status" value="1"/>
</dbReference>
<dbReference type="EMBL" id="JARLKZ010000005">
    <property type="protein sequence ID" value="MEC0240123.1"/>
    <property type="molecule type" value="Genomic_DNA"/>
</dbReference>
<dbReference type="PRINTS" id="PR00344">
    <property type="entry name" value="BCTRLSENSOR"/>
</dbReference>
<evidence type="ECO:0000256" key="3">
    <source>
        <dbReference type="ARBA" id="ARBA00012438"/>
    </source>
</evidence>
<protein>
    <recommendedName>
        <fullName evidence="3">histidine kinase</fullName>
        <ecNumber evidence="3">2.7.13.3</ecNumber>
    </recommendedName>
</protein>
<evidence type="ECO:0000256" key="12">
    <source>
        <dbReference type="ARBA" id="ARBA00023012"/>
    </source>
</evidence>
<comment type="subcellular location">
    <subcellularLocation>
        <location evidence="2">Cell membrane</location>
        <topology evidence="2">Multi-pass membrane protein</topology>
    </subcellularLocation>
</comment>
<keyword evidence="18" id="KW-1185">Reference proteome</keyword>
<keyword evidence="6" id="KW-0808">Transferase</keyword>
<evidence type="ECO:0000256" key="14">
    <source>
        <dbReference type="SAM" id="Phobius"/>
    </source>
</evidence>
<dbReference type="Pfam" id="PF00512">
    <property type="entry name" value="HisKA"/>
    <property type="match status" value="1"/>
</dbReference>
<dbReference type="InterPro" id="IPR003660">
    <property type="entry name" value="HAMP_dom"/>
</dbReference>
<evidence type="ECO:0000256" key="1">
    <source>
        <dbReference type="ARBA" id="ARBA00000085"/>
    </source>
</evidence>
<dbReference type="Pfam" id="PF00672">
    <property type="entry name" value="HAMP"/>
    <property type="match status" value="1"/>
</dbReference>
<dbReference type="InterPro" id="IPR003594">
    <property type="entry name" value="HATPase_dom"/>
</dbReference>
<keyword evidence="8" id="KW-0547">Nucleotide-binding</keyword>
<dbReference type="Gene3D" id="1.10.287.130">
    <property type="match status" value="1"/>
</dbReference>
<dbReference type="GO" id="GO:0016301">
    <property type="term" value="F:kinase activity"/>
    <property type="evidence" value="ECO:0007669"/>
    <property type="project" value="UniProtKB-KW"/>
</dbReference>
<dbReference type="InterPro" id="IPR050398">
    <property type="entry name" value="HssS/ArlS-like"/>
</dbReference>
<dbReference type="InterPro" id="IPR003661">
    <property type="entry name" value="HisK_dim/P_dom"/>
</dbReference>
<keyword evidence="13 14" id="KW-0472">Membrane</keyword>